<dbReference type="Proteomes" id="UP000265080">
    <property type="component" value="Chromosome 17"/>
</dbReference>
<protein>
    <submittedName>
        <fullName evidence="1">Uncharacterized protein</fullName>
    </submittedName>
</protein>
<proteinExistence type="predicted"/>
<evidence type="ECO:0000313" key="2">
    <source>
        <dbReference type="Proteomes" id="UP000265080"/>
    </source>
</evidence>
<keyword evidence="2" id="KW-1185">Reference proteome</keyword>
<sequence length="93" mass="10894">MEQRKQKRLSLKWKPRVTTEGLQESLDLVNFSFPESLQITMEGCMQHVSLQDTTEETSVLQKPLIAHLMFAKEHPDTSQWYWENLPLWTSTCG</sequence>
<evidence type="ECO:0000313" key="1">
    <source>
        <dbReference type="Ensembl" id="ENSAPEP00000004963.1"/>
    </source>
</evidence>
<name>A0A3P8RWD1_AMPPE</name>
<reference evidence="1 2" key="1">
    <citation type="submission" date="2018-03" db="EMBL/GenBank/DDBJ databases">
        <title>Finding Nemo's genes: A chromosome-scale reference assembly of the genome of the orange clownfish Amphiprion percula.</title>
        <authorList>
            <person name="Lehmann R."/>
        </authorList>
    </citation>
    <scope>NUCLEOTIDE SEQUENCE</scope>
</reference>
<reference evidence="1" key="3">
    <citation type="submission" date="2025-09" db="UniProtKB">
        <authorList>
            <consortium name="Ensembl"/>
        </authorList>
    </citation>
    <scope>IDENTIFICATION</scope>
</reference>
<dbReference type="AlphaFoldDB" id="A0A3P8RWD1"/>
<accession>A0A3P8RWD1</accession>
<dbReference type="Ensembl" id="ENSAPET00000005095.1">
    <property type="protein sequence ID" value="ENSAPEP00000004963.1"/>
    <property type="gene ID" value="ENSAPEG00000003573.1"/>
</dbReference>
<organism evidence="1 2">
    <name type="scientific">Amphiprion percula</name>
    <name type="common">Orange clownfish</name>
    <name type="synonym">Lutjanus percula</name>
    <dbReference type="NCBI Taxonomy" id="161767"/>
    <lineage>
        <taxon>Eukaryota</taxon>
        <taxon>Metazoa</taxon>
        <taxon>Chordata</taxon>
        <taxon>Craniata</taxon>
        <taxon>Vertebrata</taxon>
        <taxon>Euteleostomi</taxon>
        <taxon>Actinopterygii</taxon>
        <taxon>Neopterygii</taxon>
        <taxon>Teleostei</taxon>
        <taxon>Neoteleostei</taxon>
        <taxon>Acanthomorphata</taxon>
        <taxon>Ovalentaria</taxon>
        <taxon>Pomacentridae</taxon>
        <taxon>Amphiprion</taxon>
    </lineage>
</organism>
<reference evidence="1" key="2">
    <citation type="submission" date="2025-08" db="UniProtKB">
        <authorList>
            <consortium name="Ensembl"/>
        </authorList>
    </citation>
    <scope>IDENTIFICATION</scope>
</reference>